<dbReference type="AlphaFoldDB" id="C4WRZ0"/>
<gene>
    <name evidence="2" type="primary">ACYPI001515</name>
</gene>
<dbReference type="OrthoDB" id="116827at2759"/>
<dbReference type="CDD" id="cd16662">
    <property type="entry name" value="RING-Ubox2_NOSIP"/>
    <property type="match status" value="1"/>
</dbReference>
<dbReference type="GO" id="GO:0005634">
    <property type="term" value="C:nucleus"/>
    <property type="evidence" value="ECO:0007669"/>
    <property type="project" value="TreeGrafter"/>
</dbReference>
<protein>
    <submittedName>
        <fullName evidence="2">ACYPI001515 protein</fullName>
    </submittedName>
</protein>
<feature type="domain" description="Ig-like" evidence="1">
    <location>
        <begin position="44"/>
        <end position="126"/>
    </location>
</feature>
<dbReference type="InterPro" id="IPR016818">
    <property type="entry name" value="NOSIP"/>
</dbReference>
<dbReference type="PANTHER" id="PTHR13063">
    <property type="entry name" value="ENOS INTERACTING PROTEIN"/>
    <property type="match status" value="1"/>
</dbReference>
<accession>C4WRZ0</accession>
<dbReference type="Gene3D" id="3.30.40.10">
    <property type="entry name" value="Zinc/RING finger domain, C3HC4 (zinc finger)"/>
    <property type="match status" value="1"/>
</dbReference>
<reference evidence="2" key="1">
    <citation type="submission" date="2009-06" db="EMBL/GenBank/DDBJ databases">
        <title>A full-length cDNA resource of the pea aphid, Acyrthosiphon pisum.</title>
        <authorList>
            <person name="Shigenobu S."/>
            <person name="Nakabachi A."/>
            <person name="Richards S."/>
        </authorList>
    </citation>
    <scope>NUCLEOTIDE SEQUENCE</scope>
    <source>
        <strain evidence="2">LSR1</strain>
        <tissue evidence="2">Whole body</tissue>
    </source>
</reference>
<dbReference type="PANTHER" id="PTHR13063:SF10">
    <property type="entry name" value="NITRIC OXIDE SYNTHASE-INTERACTING PROTEIN"/>
    <property type="match status" value="1"/>
</dbReference>
<proteinExistence type="evidence at transcript level"/>
<evidence type="ECO:0000259" key="1">
    <source>
        <dbReference type="PROSITE" id="PS50835"/>
    </source>
</evidence>
<dbReference type="EMBL" id="AK339974">
    <property type="protein sequence ID" value="BAH70660.1"/>
    <property type="molecule type" value="mRNA"/>
</dbReference>
<organism evidence="2">
    <name type="scientific">Acyrthosiphon pisum</name>
    <name type="common">Pea aphid</name>
    <dbReference type="NCBI Taxonomy" id="7029"/>
    <lineage>
        <taxon>Eukaryota</taxon>
        <taxon>Metazoa</taxon>
        <taxon>Ecdysozoa</taxon>
        <taxon>Arthropoda</taxon>
        <taxon>Hexapoda</taxon>
        <taxon>Insecta</taxon>
        <taxon>Pterygota</taxon>
        <taxon>Neoptera</taxon>
        <taxon>Paraneoptera</taxon>
        <taxon>Hemiptera</taxon>
        <taxon>Sternorrhyncha</taxon>
        <taxon>Aphidomorpha</taxon>
        <taxon>Aphidoidea</taxon>
        <taxon>Aphididae</taxon>
        <taxon>Macrosiphini</taxon>
        <taxon>Acyrthosiphon</taxon>
    </lineage>
</organism>
<dbReference type="PROSITE" id="PS50835">
    <property type="entry name" value="IG_LIKE"/>
    <property type="match status" value="1"/>
</dbReference>
<dbReference type="InterPro" id="IPR007110">
    <property type="entry name" value="Ig-like_dom"/>
</dbReference>
<name>C4WRZ0_ACYPI</name>
<dbReference type="SUPFAM" id="SSF57850">
    <property type="entry name" value="RING/U-box"/>
    <property type="match status" value="1"/>
</dbReference>
<dbReference type="InterPro" id="IPR013083">
    <property type="entry name" value="Znf_RING/FYVE/PHD"/>
</dbReference>
<sequence length="185" mass="20853">MIFLKRESMVKNKMIFTKLNLRNDQKKNASSISNMANGLDKQLPSFWVPSETPDANKAPMQKPDKTIYCPMSGRPLKLKNFVEVKWTLVNDPSDKKSLAIRENRYMCAVTHDILSNAVPAAVIRTTGHVITMECFEKLIKKDWLHPLTGDKLTEKDIIPLQRGGTGYATTNVNLQGKNARPVLQA</sequence>
<dbReference type="GO" id="GO:0061630">
    <property type="term" value="F:ubiquitin protein ligase activity"/>
    <property type="evidence" value="ECO:0007669"/>
    <property type="project" value="InterPro"/>
</dbReference>
<evidence type="ECO:0000313" key="2">
    <source>
        <dbReference type="EMBL" id="BAH70660.1"/>
    </source>
</evidence>